<name>A0A238H336_9BURK</name>
<dbReference type="Proteomes" id="UP000198460">
    <property type="component" value="Unassembled WGS sequence"/>
</dbReference>
<dbReference type="PANTHER" id="PTHR43138:SF1">
    <property type="entry name" value="N-ACETYLTRANSFERASE ACA1"/>
    <property type="match status" value="1"/>
</dbReference>
<dbReference type="InterPro" id="IPR016181">
    <property type="entry name" value="Acyl_CoA_acyltransferase"/>
</dbReference>
<accession>A0A238H336</accession>
<reference evidence="2 3" key="1">
    <citation type="submission" date="2017-04" db="EMBL/GenBank/DDBJ databases">
        <authorList>
            <person name="Afonso C.L."/>
            <person name="Miller P.J."/>
            <person name="Scott M.A."/>
            <person name="Spackman E."/>
            <person name="Goraichik I."/>
            <person name="Dimitrov K.M."/>
            <person name="Suarez D.L."/>
            <person name="Swayne D.E."/>
        </authorList>
    </citation>
    <scope>NUCLEOTIDE SEQUENCE [LARGE SCALE GENOMIC DNA]</scope>
    <source>
        <strain evidence="2">LMG 28154</strain>
    </source>
</reference>
<dbReference type="Gene3D" id="3.40.630.30">
    <property type="match status" value="1"/>
</dbReference>
<organism evidence="2 3">
    <name type="scientific">Burkholderia singularis</name>
    <dbReference type="NCBI Taxonomy" id="1503053"/>
    <lineage>
        <taxon>Bacteria</taxon>
        <taxon>Pseudomonadati</taxon>
        <taxon>Pseudomonadota</taxon>
        <taxon>Betaproteobacteria</taxon>
        <taxon>Burkholderiales</taxon>
        <taxon>Burkholderiaceae</taxon>
        <taxon>Burkholderia</taxon>
        <taxon>pseudomallei group</taxon>
    </lineage>
</organism>
<dbReference type="GO" id="GO:0016747">
    <property type="term" value="F:acyltransferase activity, transferring groups other than amino-acyl groups"/>
    <property type="evidence" value="ECO:0007669"/>
    <property type="project" value="InterPro"/>
</dbReference>
<dbReference type="EMBL" id="FXAN01000042">
    <property type="protein sequence ID" value="SMF99642.1"/>
    <property type="molecule type" value="Genomic_DNA"/>
</dbReference>
<dbReference type="AlphaFoldDB" id="A0A238H336"/>
<dbReference type="PANTHER" id="PTHR43138">
    <property type="entry name" value="ACETYLTRANSFERASE, GNAT FAMILY"/>
    <property type="match status" value="1"/>
</dbReference>
<keyword evidence="2" id="KW-0808">Transferase</keyword>
<sequence>MSNLPPAGIGNAISVSTLATCCYLCPICGFYNPHRNRIPFPNPFTRNCMLTIRPMTGEDFTHFWPIYRAVVGAQETYAFDPAPTQEAARAQWIDTPLCTWVVEEDGVLLGSYFLKANAAGPGDHVCNCGYMVGEASRGRGIARLMCEHSQQIARERGFLAMQFNSVVATNEIAVALWQKLGFEIVGRLPRAYRHARLGLVDSLVMYKWLGEHA</sequence>
<dbReference type="PROSITE" id="PS51186">
    <property type="entry name" value="GNAT"/>
    <property type="match status" value="1"/>
</dbReference>
<gene>
    <name evidence="2" type="ORF">BSIN_2825</name>
</gene>
<feature type="domain" description="N-acetyltransferase" evidence="1">
    <location>
        <begin position="50"/>
        <end position="210"/>
    </location>
</feature>
<dbReference type="InterPro" id="IPR000182">
    <property type="entry name" value="GNAT_dom"/>
</dbReference>
<proteinExistence type="predicted"/>
<dbReference type="InterPro" id="IPR052742">
    <property type="entry name" value="Mito_N-acetyltransferase"/>
</dbReference>
<evidence type="ECO:0000313" key="3">
    <source>
        <dbReference type="Proteomes" id="UP000198460"/>
    </source>
</evidence>
<evidence type="ECO:0000259" key="1">
    <source>
        <dbReference type="PROSITE" id="PS51186"/>
    </source>
</evidence>
<dbReference type="CDD" id="cd04301">
    <property type="entry name" value="NAT_SF"/>
    <property type="match status" value="1"/>
</dbReference>
<evidence type="ECO:0000313" key="2">
    <source>
        <dbReference type="EMBL" id="SMF99642.1"/>
    </source>
</evidence>
<dbReference type="SUPFAM" id="SSF55729">
    <property type="entry name" value="Acyl-CoA N-acyltransferases (Nat)"/>
    <property type="match status" value="1"/>
</dbReference>
<dbReference type="Pfam" id="PF00583">
    <property type="entry name" value="Acetyltransf_1"/>
    <property type="match status" value="1"/>
</dbReference>
<protein>
    <submittedName>
        <fullName evidence="2">Histone acetyltransferase HPA2 and related acetyltransferases</fullName>
    </submittedName>
</protein>